<dbReference type="GO" id="GO:0008094">
    <property type="term" value="F:ATP-dependent activity, acting on DNA"/>
    <property type="evidence" value="ECO:0007669"/>
    <property type="project" value="InterPro"/>
</dbReference>
<dbReference type="Pfam" id="PF21096">
    <property type="entry name" value="RecA_C"/>
    <property type="match status" value="1"/>
</dbReference>
<sequence>MSKLDDVIKNINKQYKFNLVGTSAVKKKNFGNIPFVSPAFTYLFHGGLPRTIMEVLGAESSGKSCFCYSMIGQAQKQFQKEYDEEVAEIESMEKPNKEQKERLQYLKDRGVMRCVLLDSEFSSDEEWLTKLGVDIDNLIYIAPENQTAEQLFQILLDLMDSGGVGMVVLDSIPMLVSQQAMDKTMEEKTMGGIAAALTTFCAKMSPIVKKYNITFIGINQMRDDMSNYNRIISTGGRMWKHTCFIRLFLKRDSYYDESYNKLNAHPDVFYGHYSMIECLKNKTGNPSRKMSRFSITPSKGIDGKNDTINLAIAQGLIQKAGAWFSISDENGDAKIDSNGNALKWQGLANVIKYMEEHEDVFKELEEAVNTIITK</sequence>
<keyword evidence="5" id="KW-0233">DNA recombination</keyword>
<reference evidence="8" key="1">
    <citation type="journal article" date="2021" name="Proc. Natl. Acad. Sci. U.S.A.">
        <title>A Catalog of Tens of Thousands of Viruses from Human Metagenomes Reveals Hidden Associations with Chronic Diseases.</title>
        <authorList>
            <person name="Tisza M.J."/>
            <person name="Buck C.B."/>
        </authorList>
    </citation>
    <scope>NUCLEOTIDE SEQUENCE</scope>
    <source>
        <strain evidence="8">CtqfO1</strain>
    </source>
</reference>
<dbReference type="SUPFAM" id="SSF54752">
    <property type="entry name" value="RecA protein, C-terminal domain"/>
    <property type="match status" value="1"/>
</dbReference>
<keyword evidence="2" id="KW-0547">Nucleotide-binding</keyword>
<dbReference type="InterPro" id="IPR023400">
    <property type="entry name" value="RecA_C_sf"/>
</dbReference>
<dbReference type="Pfam" id="PF00154">
    <property type="entry name" value="RecA_N"/>
    <property type="match status" value="1"/>
</dbReference>
<name>A0A8S5T234_9CAUD</name>
<organism evidence="8">
    <name type="scientific">Myoviridae sp. ctqfO1</name>
    <dbReference type="NCBI Taxonomy" id="2827710"/>
    <lineage>
        <taxon>Viruses</taxon>
        <taxon>Duplodnaviria</taxon>
        <taxon>Heunggongvirae</taxon>
        <taxon>Uroviricota</taxon>
        <taxon>Caudoviricetes</taxon>
    </lineage>
</organism>
<dbReference type="EMBL" id="BK032734">
    <property type="protein sequence ID" value="DAF57428.1"/>
    <property type="molecule type" value="Genomic_DNA"/>
</dbReference>
<evidence type="ECO:0000256" key="6">
    <source>
        <dbReference type="SAM" id="Coils"/>
    </source>
</evidence>
<proteinExistence type="inferred from homology"/>
<accession>A0A8S5T234</accession>
<dbReference type="GO" id="GO:0006281">
    <property type="term" value="P:DNA repair"/>
    <property type="evidence" value="ECO:0007669"/>
    <property type="project" value="InterPro"/>
</dbReference>
<dbReference type="PROSITE" id="PS50163">
    <property type="entry name" value="RECA_3"/>
    <property type="match status" value="1"/>
</dbReference>
<feature type="domain" description="RecA family profile 2" evidence="7">
    <location>
        <begin position="233"/>
        <end position="306"/>
    </location>
</feature>
<keyword evidence="3" id="KW-0067">ATP-binding</keyword>
<dbReference type="SUPFAM" id="SSF52540">
    <property type="entry name" value="P-loop containing nucleoside triphosphate hydrolases"/>
    <property type="match status" value="1"/>
</dbReference>
<dbReference type="PANTHER" id="PTHR45900:SF1">
    <property type="entry name" value="MITOCHONDRIAL DNA REPAIR PROTEIN RECA HOMOLOG-RELATED"/>
    <property type="match status" value="1"/>
</dbReference>
<dbReference type="InterPro" id="IPR049261">
    <property type="entry name" value="RecA-like_C"/>
</dbReference>
<keyword evidence="4" id="KW-0238">DNA-binding</keyword>
<dbReference type="Gene3D" id="3.30.250.10">
    <property type="entry name" value="RecA protein, C-terminal domain"/>
    <property type="match status" value="1"/>
</dbReference>
<dbReference type="InterPro" id="IPR013765">
    <property type="entry name" value="DNA_recomb/repair_RecA"/>
</dbReference>
<protein>
    <submittedName>
        <fullName evidence="8">Protein recA</fullName>
    </submittedName>
</protein>
<dbReference type="InterPro" id="IPR020587">
    <property type="entry name" value="RecA_monomer-monomer_interface"/>
</dbReference>
<dbReference type="Gene3D" id="3.40.50.300">
    <property type="entry name" value="P-loop containing nucleotide triphosphate hydrolases"/>
    <property type="match status" value="1"/>
</dbReference>
<dbReference type="PANTHER" id="PTHR45900">
    <property type="entry name" value="RECA"/>
    <property type="match status" value="1"/>
</dbReference>
<evidence type="ECO:0000256" key="1">
    <source>
        <dbReference type="ARBA" id="ARBA00009391"/>
    </source>
</evidence>
<evidence type="ECO:0000256" key="2">
    <source>
        <dbReference type="ARBA" id="ARBA00022741"/>
    </source>
</evidence>
<evidence type="ECO:0000256" key="5">
    <source>
        <dbReference type="ARBA" id="ARBA00023172"/>
    </source>
</evidence>
<comment type="similarity">
    <text evidence="1">Belongs to the RecA family.</text>
</comment>
<keyword evidence="6" id="KW-0175">Coiled coil</keyword>
<evidence type="ECO:0000259" key="7">
    <source>
        <dbReference type="PROSITE" id="PS50163"/>
    </source>
</evidence>
<dbReference type="PRINTS" id="PR00142">
    <property type="entry name" value="RECA"/>
</dbReference>
<evidence type="ECO:0000256" key="3">
    <source>
        <dbReference type="ARBA" id="ARBA00022840"/>
    </source>
</evidence>
<dbReference type="InterPro" id="IPR049428">
    <property type="entry name" value="RecA-like_N"/>
</dbReference>
<feature type="coiled-coil region" evidence="6">
    <location>
        <begin position="347"/>
        <end position="374"/>
    </location>
</feature>
<dbReference type="GO" id="GO:0005524">
    <property type="term" value="F:ATP binding"/>
    <property type="evidence" value="ECO:0007669"/>
    <property type="project" value="UniProtKB-KW"/>
</dbReference>
<evidence type="ECO:0000313" key="8">
    <source>
        <dbReference type="EMBL" id="DAF57428.1"/>
    </source>
</evidence>
<evidence type="ECO:0000256" key="4">
    <source>
        <dbReference type="ARBA" id="ARBA00023125"/>
    </source>
</evidence>
<dbReference type="GO" id="GO:0003697">
    <property type="term" value="F:single-stranded DNA binding"/>
    <property type="evidence" value="ECO:0007669"/>
    <property type="project" value="InterPro"/>
</dbReference>
<dbReference type="InterPro" id="IPR027417">
    <property type="entry name" value="P-loop_NTPase"/>
</dbReference>
<dbReference type="GO" id="GO:0006310">
    <property type="term" value="P:DNA recombination"/>
    <property type="evidence" value="ECO:0007669"/>
    <property type="project" value="UniProtKB-KW"/>
</dbReference>